<dbReference type="GO" id="GO:0000712">
    <property type="term" value="P:resolution of meiotic recombination intermediates"/>
    <property type="evidence" value="ECO:0007669"/>
    <property type="project" value="TreeGrafter"/>
</dbReference>
<dbReference type="WBParaSite" id="Hba_18645">
    <property type="protein sequence ID" value="Hba_18645"/>
    <property type="gene ID" value="Hba_18645"/>
</dbReference>
<name>A0A1I7XMC6_HETBA</name>
<dbReference type="Proteomes" id="UP000095283">
    <property type="component" value="Unplaced"/>
</dbReference>
<dbReference type="GO" id="GO:0031422">
    <property type="term" value="C:RecQ family helicase-topoisomerase III complex"/>
    <property type="evidence" value="ECO:0007669"/>
    <property type="project" value="TreeGrafter"/>
</dbReference>
<dbReference type="Pfam" id="PF08585">
    <property type="entry name" value="RMI1_N_C"/>
    <property type="match status" value="1"/>
</dbReference>
<dbReference type="SMART" id="SM01161">
    <property type="entry name" value="DUF1767"/>
    <property type="match status" value="1"/>
</dbReference>
<dbReference type="InterPro" id="IPR042470">
    <property type="entry name" value="RMI1_N_C_sf"/>
</dbReference>
<dbReference type="Pfam" id="PF21000">
    <property type="entry name" value="RMI1_N_N"/>
    <property type="match status" value="1"/>
</dbReference>
<evidence type="ECO:0000259" key="3">
    <source>
        <dbReference type="Pfam" id="PF08585"/>
    </source>
</evidence>
<evidence type="ECO:0000313" key="6">
    <source>
        <dbReference type="WBParaSite" id="Hba_18645"/>
    </source>
</evidence>
<comment type="similarity">
    <text evidence="1">Belongs to the RMI1 family.</text>
</comment>
<evidence type="ECO:0000256" key="2">
    <source>
        <dbReference type="ARBA" id="ARBA00018987"/>
    </source>
</evidence>
<proteinExistence type="inferred from homology"/>
<accession>A0A1I7XMC6</accession>
<dbReference type="GO" id="GO:0016604">
    <property type="term" value="C:nuclear body"/>
    <property type="evidence" value="ECO:0007669"/>
    <property type="project" value="TreeGrafter"/>
</dbReference>
<feature type="domain" description="RecQ mediated genome instability protein 1 OB-fold" evidence="3">
    <location>
        <begin position="70"/>
        <end position="103"/>
    </location>
</feature>
<dbReference type="PANTHER" id="PTHR14790:SF15">
    <property type="entry name" value="RECQ-MEDIATED GENOME INSTABILITY PROTEIN 1"/>
    <property type="match status" value="1"/>
</dbReference>
<dbReference type="InterPro" id="IPR013894">
    <property type="entry name" value="RMI1_OB"/>
</dbReference>
<dbReference type="PANTHER" id="PTHR14790">
    <property type="entry name" value="RECQ-MEDIATED GENOME INSTABILITY PROTEIN 1 RMI1"/>
    <property type="match status" value="1"/>
</dbReference>
<evidence type="ECO:0000259" key="4">
    <source>
        <dbReference type="Pfam" id="PF21000"/>
    </source>
</evidence>
<reference evidence="6" key="1">
    <citation type="submission" date="2016-11" db="UniProtKB">
        <authorList>
            <consortium name="WormBaseParasite"/>
        </authorList>
    </citation>
    <scope>IDENTIFICATION</scope>
</reference>
<dbReference type="Gene3D" id="2.40.50.770">
    <property type="entry name" value="RecQ-mediated genome instability protein Rmi1, C-terminal domain"/>
    <property type="match status" value="1"/>
</dbReference>
<sequence length="127" mass="14829">MDEFVFNFFIERHIALKETWLSCVVMFIHEKFPHITNLTQLANMVFEQWKYSDLADSSYAVFEQLSINPDVVKNLLNRPFVVQIVSLIDIGSPFHSQLTKLTYELVDNSGFEALPENEQNNRWEAVS</sequence>
<protein>
    <recommendedName>
        <fullName evidence="2">RecQ-mediated genome instability protein 1</fullName>
    </recommendedName>
</protein>
<keyword evidence="5" id="KW-1185">Reference proteome</keyword>
<dbReference type="AlphaFoldDB" id="A0A1I7XMC6"/>
<evidence type="ECO:0000256" key="1">
    <source>
        <dbReference type="ARBA" id="ARBA00006395"/>
    </source>
</evidence>
<organism evidence="5 6">
    <name type="scientific">Heterorhabditis bacteriophora</name>
    <name type="common">Entomopathogenic nematode worm</name>
    <dbReference type="NCBI Taxonomy" id="37862"/>
    <lineage>
        <taxon>Eukaryota</taxon>
        <taxon>Metazoa</taxon>
        <taxon>Ecdysozoa</taxon>
        <taxon>Nematoda</taxon>
        <taxon>Chromadorea</taxon>
        <taxon>Rhabditida</taxon>
        <taxon>Rhabditina</taxon>
        <taxon>Rhabditomorpha</taxon>
        <taxon>Strongyloidea</taxon>
        <taxon>Heterorhabditidae</taxon>
        <taxon>Heterorhabditis</taxon>
    </lineage>
</organism>
<dbReference type="GO" id="GO:0000724">
    <property type="term" value="P:double-strand break repair via homologous recombination"/>
    <property type="evidence" value="ECO:0007669"/>
    <property type="project" value="TreeGrafter"/>
</dbReference>
<feature type="domain" description="RMI1 N-terminal" evidence="4">
    <location>
        <begin position="11"/>
        <end position="57"/>
    </location>
</feature>
<dbReference type="InterPro" id="IPR049363">
    <property type="entry name" value="RMI1_N"/>
</dbReference>
<evidence type="ECO:0000313" key="5">
    <source>
        <dbReference type="Proteomes" id="UP000095283"/>
    </source>
</evidence>